<dbReference type="VEuPathDB" id="TriTrypDB:TCSYLVIO_003313"/>
<dbReference type="VEuPathDB" id="TriTrypDB:Tc_MARK_2030"/>
<dbReference type="InterPro" id="IPR035969">
    <property type="entry name" value="Rab-GAP_TBC_sf"/>
</dbReference>
<dbReference type="VEuPathDB" id="TriTrypDB:ECC02_000040"/>
<dbReference type="SUPFAM" id="SSF47923">
    <property type="entry name" value="Ypt/Rab-GAP domain of gyp1p"/>
    <property type="match status" value="1"/>
</dbReference>
<dbReference type="VEuPathDB" id="TriTrypDB:TcCLB.511733.110"/>
<name>A0A2V2VMN0_TRYCR</name>
<dbReference type="VEuPathDB" id="TriTrypDB:C4B63_18g247"/>
<dbReference type="EMBL" id="PRFA01000018">
    <property type="protein sequence ID" value="PWU96682.1"/>
    <property type="molecule type" value="Genomic_DNA"/>
</dbReference>
<dbReference type="AlphaFoldDB" id="A0A2V2VMN0"/>
<dbReference type="VEuPathDB" id="TriTrypDB:TcCLB.511523.10"/>
<evidence type="ECO:0000313" key="2">
    <source>
        <dbReference type="Proteomes" id="UP000246121"/>
    </source>
</evidence>
<proteinExistence type="predicted"/>
<dbReference type="VEuPathDB" id="TriTrypDB:TcG_01037"/>
<dbReference type="VEuPathDB" id="TriTrypDB:BCY84_01107"/>
<gene>
    <name evidence="1" type="ORF">C4B63_18g247</name>
</gene>
<accession>A0A2V2VMN0</accession>
<sequence length="170" mass="18625">MVQFPPPSLIEELPAVSDPLPQCISHEATDAYFAAIAGPIVSLPVVSGLCRGGATENVRAFFWKLLLGFLPTETSRWAPLLERKALEYREIVSIVCCLDEKGMLSLGIAVTVRWILTFPARCLPCTFLSLGSPPRQIMVFTLLFRQRNKVCGASFTPLPASTRDLGTCRG</sequence>
<dbReference type="VEuPathDB" id="TriTrypDB:TcYC6_0098060"/>
<dbReference type="Proteomes" id="UP000246121">
    <property type="component" value="Unassembled WGS sequence"/>
</dbReference>
<protein>
    <submittedName>
        <fullName evidence="1">Putative GTPase activating protein of Rab-like GTPase</fullName>
    </submittedName>
</protein>
<evidence type="ECO:0000313" key="1">
    <source>
        <dbReference type="EMBL" id="PWU96682.1"/>
    </source>
</evidence>
<dbReference type="VEuPathDB" id="TriTrypDB:TcBrA4_0028140"/>
<reference evidence="1 2" key="1">
    <citation type="journal article" date="2018" name="Microb. Genom.">
        <title>Expanding an expanded genome: long-read sequencing of Trypanosoma cruzi.</title>
        <authorList>
            <person name="Berna L."/>
            <person name="Rodriguez M."/>
            <person name="Chiribao M.L."/>
            <person name="Parodi-Talice A."/>
            <person name="Pita S."/>
            <person name="Rijo G."/>
            <person name="Alvarez-Valin F."/>
            <person name="Robello C."/>
        </authorList>
    </citation>
    <scope>NUCLEOTIDE SEQUENCE [LARGE SCALE GENOMIC DNA]</scope>
    <source>
        <strain evidence="1 2">Dm28c</strain>
    </source>
</reference>
<dbReference type="VEuPathDB" id="TriTrypDB:C3747_104g63"/>
<organism evidence="1 2">
    <name type="scientific">Trypanosoma cruzi</name>
    <dbReference type="NCBI Taxonomy" id="5693"/>
    <lineage>
        <taxon>Eukaryota</taxon>
        <taxon>Discoba</taxon>
        <taxon>Euglenozoa</taxon>
        <taxon>Kinetoplastea</taxon>
        <taxon>Metakinetoplastina</taxon>
        <taxon>Trypanosomatida</taxon>
        <taxon>Trypanosomatidae</taxon>
        <taxon>Trypanosoma</taxon>
        <taxon>Schizotrypanum</taxon>
    </lineage>
</organism>
<comment type="caution">
    <text evidence="1">The sequence shown here is derived from an EMBL/GenBank/DDBJ whole genome shotgun (WGS) entry which is preliminary data.</text>
</comment>
<dbReference type="VEuPathDB" id="TriTrypDB:TcCL_NonESM02942"/>